<organism evidence="7 9">
    <name type="scientific">Aliarcobacter trophiarum LMG 25534</name>
    <dbReference type="NCBI Taxonomy" id="1032241"/>
    <lineage>
        <taxon>Bacteria</taxon>
        <taxon>Pseudomonadati</taxon>
        <taxon>Campylobacterota</taxon>
        <taxon>Epsilonproteobacteria</taxon>
        <taxon>Campylobacterales</taxon>
        <taxon>Arcobacteraceae</taxon>
        <taxon>Aliarcobacter</taxon>
    </lineage>
</organism>
<dbReference type="PROSITE" id="PS00194">
    <property type="entry name" value="THIOREDOXIN_1"/>
    <property type="match status" value="1"/>
</dbReference>
<dbReference type="Pfam" id="PF00085">
    <property type="entry name" value="Thioredoxin"/>
    <property type="match status" value="1"/>
</dbReference>
<evidence type="ECO:0000313" key="9">
    <source>
        <dbReference type="Proteomes" id="UP000254504"/>
    </source>
</evidence>
<evidence type="ECO:0000313" key="10">
    <source>
        <dbReference type="Proteomes" id="UP000289132"/>
    </source>
</evidence>
<dbReference type="RefSeq" id="WP_115427695.1">
    <property type="nucleotide sequence ID" value="NZ_CP031367.1"/>
</dbReference>
<comment type="similarity">
    <text evidence="3">Belongs to the thioredoxin family.</text>
</comment>
<evidence type="ECO:0000313" key="8">
    <source>
        <dbReference type="EMBL" id="RXJ93173.1"/>
    </source>
</evidence>
<evidence type="ECO:0000256" key="1">
    <source>
        <dbReference type="ARBA" id="ARBA00023157"/>
    </source>
</evidence>
<evidence type="ECO:0000256" key="5">
    <source>
        <dbReference type="PIRSR" id="PIRSR000077-4"/>
    </source>
</evidence>
<dbReference type="EMBL" id="PDKD01000001">
    <property type="protein sequence ID" value="RXJ93173.1"/>
    <property type="molecule type" value="Genomic_DNA"/>
</dbReference>
<feature type="domain" description="Thioredoxin" evidence="6">
    <location>
        <begin position="4"/>
        <end position="119"/>
    </location>
</feature>
<evidence type="ECO:0000259" key="6">
    <source>
        <dbReference type="PROSITE" id="PS51352"/>
    </source>
</evidence>
<keyword evidence="10" id="KW-1185">Reference proteome</keyword>
<evidence type="ECO:0000256" key="3">
    <source>
        <dbReference type="PIRNR" id="PIRNR000077"/>
    </source>
</evidence>
<keyword evidence="2 5" id="KW-0676">Redox-active center</keyword>
<dbReference type="InterPro" id="IPR017937">
    <property type="entry name" value="Thioredoxin_CS"/>
</dbReference>
<feature type="disulfide bond" description="Redox-active" evidence="5">
    <location>
        <begin position="43"/>
        <end position="46"/>
    </location>
</feature>
<feature type="site" description="Contributes to redox potential value" evidence="4">
    <location>
        <position position="45"/>
    </location>
</feature>
<dbReference type="Gene3D" id="3.40.30.10">
    <property type="entry name" value="Glutaredoxin"/>
    <property type="match status" value="1"/>
</dbReference>
<dbReference type="SUPFAM" id="SSF52833">
    <property type="entry name" value="Thioredoxin-like"/>
    <property type="match status" value="1"/>
</dbReference>
<dbReference type="InterPro" id="IPR005746">
    <property type="entry name" value="Thioredoxin"/>
</dbReference>
<dbReference type="PIRSF" id="PIRSF000077">
    <property type="entry name" value="Thioredoxin"/>
    <property type="match status" value="1"/>
</dbReference>
<gene>
    <name evidence="7" type="ORF">ATR_0263</name>
    <name evidence="8" type="ORF">CRU87_01400</name>
</gene>
<dbReference type="AlphaFoldDB" id="A0AAD0VLN6"/>
<dbReference type="EMBL" id="CP031367">
    <property type="protein sequence ID" value="AXK48151.1"/>
    <property type="molecule type" value="Genomic_DNA"/>
</dbReference>
<keyword evidence="1 5" id="KW-1015">Disulfide bond</keyword>
<name>A0AAD0VLN6_9BACT</name>
<protein>
    <recommendedName>
        <fullName evidence="3">Thioredoxin</fullName>
    </recommendedName>
</protein>
<evidence type="ECO:0000256" key="2">
    <source>
        <dbReference type="ARBA" id="ARBA00023284"/>
    </source>
</evidence>
<dbReference type="PANTHER" id="PTHR43601">
    <property type="entry name" value="THIOREDOXIN, MITOCHONDRIAL"/>
    <property type="match status" value="1"/>
</dbReference>
<dbReference type="PROSITE" id="PS51352">
    <property type="entry name" value="THIOREDOXIN_2"/>
    <property type="match status" value="1"/>
</dbReference>
<dbReference type="KEGG" id="atp:ATR_0263"/>
<evidence type="ECO:0000256" key="4">
    <source>
        <dbReference type="PIRSR" id="PIRSR000077-1"/>
    </source>
</evidence>
<dbReference type="InterPro" id="IPR036249">
    <property type="entry name" value="Thioredoxin-like_sf"/>
</dbReference>
<feature type="active site" description="Nucleophile" evidence="4">
    <location>
        <position position="46"/>
    </location>
</feature>
<proteinExistence type="inferred from homology"/>
<dbReference type="CDD" id="cd02947">
    <property type="entry name" value="TRX_family"/>
    <property type="match status" value="1"/>
</dbReference>
<dbReference type="GO" id="GO:0045454">
    <property type="term" value="P:cell redox homeostasis"/>
    <property type="evidence" value="ECO:0007669"/>
    <property type="project" value="TreeGrafter"/>
</dbReference>
<dbReference type="Proteomes" id="UP000254504">
    <property type="component" value="Chromosome"/>
</dbReference>
<dbReference type="PRINTS" id="PR00421">
    <property type="entry name" value="THIOREDOXIN"/>
</dbReference>
<evidence type="ECO:0000313" key="7">
    <source>
        <dbReference type="EMBL" id="AXK48151.1"/>
    </source>
</evidence>
<feature type="site" description="Deprotonates C-terminal active site Cys" evidence="4">
    <location>
        <position position="37"/>
    </location>
</feature>
<reference evidence="7 9" key="2">
    <citation type="submission" date="2018-07" db="EMBL/GenBank/DDBJ databases">
        <title>Complete genome of the Arcobacter trophiarum type strain LMG 25534.</title>
        <authorList>
            <person name="Miller W.G."/>
            <person name="Yee E."/>
        </authorList>
    </citation>
    <scope>NUCLEOTIDE SEQUENCE [LARGE SCALE GENOMIC DNA]</scope>
    <source>
        <strain evidence="7 9">LMG 25534</strain>
    </source>
</reference>
<dbReference type="PANTHER" id="PTHR43601:SF3">
    <property type="entry name" value="THIOREDOXIN, MITOCHONDRIAL"/>
    <property type="match status" value="1"/>
</dbReference>
<dbReference type="Proteomes" id="UP000289132">
    <property type="component" value="Unassembled WGS sequence"/>
</dbReference>
<feature type="active site" description="Nucleophile" evidence="4">
    <location>
        <position position="43"/>
    </location>
</feature>
<feature type="site" description="Contributes to redox potential value" evidence="4">
    <location>
        <position position="44"/>
    </location>
</feature>
<reference evidence="8 10" key="1">
    <citation type="submission" date="2017-10" db="EMBL/GenBank/DDBJ databases">
        <title>Genomics of the genus Arcobacter.</title>
        <authorList>
            <person name="Perez-Cataluna A."/>
            <person name="Figueras M.J."/>
        </authorList>
    </citation>
    <scope>NUCLEOTIDE SEQUENCE [LARGE SCALE GENOMIC DNA]</scope>
    <source>
        <strain evidence="8 10">LMG 25534</strain>
    </source>
</reference>
<accession>A0AAD0VLN6</accession>
<dbReference type="GO" id="GO:0015035">
    <property type="term" value="F:protein-disulfide reductase activity"/>
    <property type="evidence" value="ECO:0007669"/>
    <property type="project" value="InterPro"/>
</dbReference>
<dbReference type="InterPro" id="IPR013766">
    <property type="entry name" value="Thioredoxin_domain"/>
</dbReference>
<sequence>MRKIIVLLLLANFLFSYEELNVDNFKEKIDGKNVIVDFYASWCPPCKILANNLEDFEISKPDNVTIYKVNIENELVLAKKYGVKKLPTLILFKDGKPINEYVGIKTSDELLNISKKDFN</sequence>